<organism evidence="1 2">
    <name type="scientific">Kluyvera genomosp. 3</name>
    <dbReference type="NCBI Taxonomy" id="2774055"/>
    <lineage>
        <taxon>Bacteria</taxon>
        <taxon>Pseudomonadati</taxon>
        <taxon>Pseudomonadota</taxon>
        <taxon>Gammaproteobacteria</taxon>
        <taxon>Enterobacterales</taxon>
        <taxon>Enterobacteriaceae</taxon>
        <taxon>Kluyvera</taxon>
    </lineage>
</organism>
<name>A0A6G9RLL5_9ENTR</name>
<keyword evidence="2" id="KW-1185">Reference proteome</keyword>
<evidence type="ECO:0000313" key="2">
    <source>
        <dbReference type="Proteomes" id="UP000503580"/>
    </source>
</evidence>
<sequence>MAKQGLWLEMHERIEKKIKPETLILSEKIKQRNNYLLNREFKSRAEPIFLTKEEEMKWLEDVIEYNEDVLNYNLSRQAKQKEKKVRLKRCSYQPRLDSNGNYIPKGIYYKDGTYEISIQYKREKNRVYGHGSLEEAEQALI</sequence>
<gene>
    <name evidence="1" type="ORF">GY169_13320</name>
</gene>
<dbReference type="Proteomes" id="UP000503580">
    <property type="component" value="Chromosome"/>
</dbReference>
<dbReference type="KEGG" id="kgn:GY169_13320"/>
<proteinExistence type="predicted"/>
<dbReference type="RefSeq" id="WP_167576036.1">
    <property type="nucleotide sequence ID" value="NZ_CP050321.1"/>
</dbReference>
<evidence type="ECO:0000313" key="1">
    <source>
        <dbReference type="EMBL" id="QIR27722.1"/>
    </source>
</evidence>
<reference evidence="1 2" key="1">
    <citation type="submission" date="2020-02" db="EMBL/GenBank/DDBJ databases">
        <title>Whole genome PO2S7.</title>
        <authorList>
            <person name="Singha K.M."/>
        </authorList>
    </citation>
    <scope>NUCLEOTIDE SEQUENCE [LARGE SCALE GENOMIC DNA]</scope>
    <source>
        <strain evidence="1 2">PO2S7</strain>
    </source>
</reference>
<protein>
    <submittedName>
        <fullName evidence="1">Uncharacterized protein</fullName>
    </submittedName>
</protein>
<dbReference type="AlphaFoldDB" id="A0A6G9RLL5"/>
<accession>A0A6G9RLL5</accession>
<dbReference type="EMBL" id="CP050321">
    <property type="protein sequence ID" value="QIR27722.1"/>
    <property type="molecule type" value="Genomic_DNA"/>
</dbReference>